<dbReference type="InterPro" id="IPR001128">
    <property type="entry name" value="Cyt_P450"/>
</dbReference>
<evidence type="ECO:0000256" key="7">
    <source>
        <dbReference type="ARBA" id="ARBA00022723"/>
    </source>
</evidence>
<organism evidence="16">
    <name type="scientific">Oppiella nova</name>
    <dbReference type="NCBI Taxonomy" id="334625"/>
    <lineage>
        <taxon>Eukaryota</taxon>
        <taxon>Metazoa</taxon>
        <taxon>Ecdysozoa</taxon>
        <taxon>Arthropoda</taxon>
        <taxon>Chelicerata</taxon>
        <taxon>Arachnida</taxon>
        <taxon>Acari</taxon>
        <taxon>Acariformes</taxon>
        <taxon>Sarcoptiformes</taxon>
        <taxon>Oribatida</taxon>
        <taxon>Brachypylina</taxon>
        <taxon>Oppioidea</taxon>
        <taxon>Oppiidae</taxon>
        <taxon>Oppiella</taxon>
    </lineage>
</organism>
<dbReference type="OrthoDB" id="2789670at2759"/>
<evidence type="ECO:0000256" key="3">
    <source>
        <dbReference type="ARBA" id="ARBA00004174"/>
    </source>
</evidence>
<evidence type="ECO:0000256" key="11">
    <source>
        <dbReference type="ARBA" id="ARBA00023004"/>
    </source>
</evidence>
<dbReference type="InterPro" id="IPR017972">
    <property type="entry name" value="Cyt_P450_CS"/>
</dbReference>
<keyword evidence="8" id="KW-0256">Endoplasmic reticulum</keyword>
<evidence type="ECO:0000256" key="2">
    <source>
        <dbReference type="ARBA" id="ARBA00003690"/>
    </source>
</evidence>
<evidence type="ECO:0000256" key="5">
    <source>
        <dbReference type="ARBA" id="ARBA00010617"/>
    </source>
</evidence>
<evidence type="ECO:0000256" key="15">
    <source>
        <dbReference type="RuleBase" id="RU000461"/>
    </source>
</evidence>
<evidence type="ECO:0008006" key="18">
    <source>
        <dbReference type="Google" id="ProtNLM"/>
    </source>
</evidence>
<dbReference type="InterPro" id="IPR050476">
    <property type="entry name" value="Insect_CytP450_Detox"/>
</dbReference>
<dbReference type="GO" id="GO:0005506">
    <property type="term" value="F:iron ion binding"/>
    <property type="evidence" value="ECO:0007669"/>
    <property type="project" value="InterPro"/>
</dbReference>
<dbReference type="PANTHER" id="PTHR24292">
    <property type="entry name" value="CYTOCHROME P450"/>
    <property type="match status" value="1"/>
</dbReference>
<dbReference type="Gene3D" id="1.10.630.10">
    <property type="entry name" value="Cytochrome P450"/>
    <property type="match status" value="2"/>
</dbReference>
<keyword evidence="9" id="KW-0492">Microsome</keyword>
<evidence type="ECO:0000256" key="9">
    <source>
        <dbReference type="ARBA" id="ARBA00022848"/>
    </source>
</evidence>
<evidence type="ECO:0000256" key="4">
    <source>
        <dbReference type="ARBA" id="ARBA00004406"/>
    </source>
</evidence>
<keyword evidence="10 15" id="KW-0560">Oxidoreductase</keyword>
<dbReference type="GO" id="GO:0004497">
    <property type="term" value="F:monooxygenase activity"/>
    <property type="evidence" value="ECO:0007669"/>
    <property type="project" value="UniProtKB-KW"/>
</dbReference>
<name>A0A7R9M9A6_9ACAR</name>
<feature type="non-terminal residue" evidence="16">
    <location>
        <position position="1"/>
    </location>
</feature>
<dbReference type="PROSITE" id="PS00086">
    <property type="entry name" value="CYTOCHROME_P450"/>
    <property type="match status" value="1"/>
</dbReference>
<evidence type="ECO:0000313" key="16">
    <source>
        <dbReference type="EMBL" id="CAD7656006.1"/>
    </source>
</evidence>
<dbReference type="Proteomes" id="UP000728032">
    <property type="component" value="Unassembled WGS sequence"/>
</dbReference>
<comment type="cofactor">
    <cofactor evidence="1 14">
        <name>heme</name>
        <dbReference type="ChEBI" id="CHEBI:30413"/>
    </cofactor>
</comment>
<keyword evidence="6 14" id="KW-0349">Heme</keyword>
<accession>A0A7R9M9A6</accession>
<dbReference type="EMBL" id="CAJPVJ010010392">
    <property type="protein sequence ID" value="CAG2173193.1"/>
    <property type="molecule type" value="Genomic_DNA"/>
</dbReference>
<dbReference type="GO" id="GO:0016705">
    <property type="term" value="F:oxidoreductase activity, acting on paired donors, with incorporation or reduction of molecular oxygen"/>
    <property type="evidence" value="ECO:0007669"/>
    <property type="project" value="InterPro"/>
</dbReference>
<evidence type="ECO:0000313" key="17">
    <source>
        <dbReference type="Proteomes" id="UP000728032"/>
    </source>
</evidence>
<evidence type="ECO:0000256" key="10">
    <source>
        <dbReference type="ARBA" id="ARBA00023002"/>
    </source>
</evidence>
<keyword evidence="17" id="KW-1185">Reference proteome</keyword>
<keyword evidence="12 15" id="KW-0503">Monooxygenase</keyword>
<dbReference type="Pfam" id="PF00067">
    <property type="entry name" value="p450"/>
    <property type="match status" value="2"/>
</dbReference>
<dbReference type="GO" id="GO:0020037">
    <property type="term" value="F:heme binding"/>
    <property type="evidence" value="ECO:0007669"/>
    <property type="project" value="InterPro"/>
</dbReference>
<keyword evidence="13" id="KW-0472">Membrane</keyword>
<dbReference type="InterPro" id="IPR036396">
    <property type="entry name" value="Cyt_P450_sf"/>
</dbReference>
<comment type="similarity">
    <text evidence="5 15">Belongs to the cytochrome P450 family.</text>
</comment>
<keyword evidence="11 14" id="KW-0408">Iron</keyword>
<dbReference type="SUPFAM" id="SSF48264">
    <property type="entry name" value="Cytochrome P450"/>
    <property type="match status" value="1"/>
</dbReference>
<gene>
    <name evidence="16" type="ORF">ONB1V03_LOCUS12646</name>
</gene>
<evidence type="ECO:0000256" key="1">
    <source>
        <dbReference type="ARBA" id="ARBA00001971"/>
    </source>
</evidence>
<dbReference type="GO" id="GO:0005789">
    <property type="term" value="C:endoplasmic reticulum membrane"/>
    <property type="evidence" value="ECO:0007669"/>
    <property type="project" value="UniProtKB-SubCell"/>
</dbReference>
<dbReference type="InterPro" id="IPR002403">
    <property type="entry name" value="Cyt_P450_E_grp-IV"/>
</dbReference>
<evidence type="ECO:0000256" key="14">
    <source>
        <dbReference type="PIRSR" id="PIRSR602403-1"/>
    </source>
</evidence>
<dbReference type="AlphaFoldDB" id="A0A7R9M9A6"/>
<evidence type="ECO:0000256" key="12">
    <source>
        <dbReference type="ARBA" id="ARBA00023033"/>
    </source>
</evidence>
<comment type="subcellular location">
    <subcellularLocation>
        <location evidence="4">Endoplasmic reticulum membrane</location>
        <topology evidence="4">Peripheral membrane protein</topology>
    </subcellularLocation>
    <subcellularLocation>
        <location evidence="3">Microsome membrane</location>
        <topology evidence="3">Peripheral membrane protein</topology>
    </subcellularLocation>
</comment>
<dbReference type="EMBL" id="OC925217">
    <property type="protein sequence ID" value="CAD7656006.1"/>
    <property type="molecule type" value="Genomic_DNA"/>
</dbReference>
<proteinExistence type="inferred from homology"/>
<dbReference type="PRINTS" id="PR00385">
    <property type="entry name" value="P450"/>
</dbReference>
<evidence type="ECO:0000256" key="13">
    <source>
        <dbReference type="ARBA" id="ARBA00023136"/>
    </source>
</evidence>
<evidence type="ECO:0000256" key="6">
    <source>
        <dbReference type="ARBA" id="ARBA00022617"/>
    </source>
</evidence>
<comment type="function">
    <text evidence="2">May be involved in the metabolism of insect hormones and in the breakdown of synthetic insecticides.</text>
</comment>
<feature type="binding site" description="axial binding residue" evidence="14">
    <location>
        <position position="293"/>
    </location>
    <ligand>
        <name>heme</name>
        <dbReference type="ChEBI" id="CHEBI:30413"/>
    </ligand>
    <ligandPart>
        <name>Fe</name>
        <dbReference type="ChEBI" id="CHEBI:18248"/>
    </ligandPart>
</feature>
<evidence type="ECO:0000256" key="8">
    <source>
        <dbReference type="ARBA" id="ARBA00022824"/>
    </source>
</evidence>
<dbReference type="PRINTS" id="PR00465">
    <property type="entry name" value="EP450IV"/>
</dbReference>
<keyword evidence="7 14" id="KW-0479">Metal-binding</keyword>
<reference evidence="16" key="1">
    <citation type="submission" date="2020-11" db="EMBL/GenBank/DDBJ databases">
        <authorList>
            <person name="Tran Van P."/>
        </authorList>
    </citation>
    <scope>NUCLEOTIDE SEQUENCE</scope>
</reference>
<sequence length="421" mass="49293">VFNGNQPVLSIAKPELIQQVLVKDFHLFTDHWKRRRTIVSPTFTSGKMRKMYPMVRECVDEYMDVLAKYAKDRKDISVKDIHLKLTLDVIACAFATKTNSFKDTNNPFIKQMEAMIDMGFLKPLIMQTVPKIIRRLIGLNMITRDGSNEFFLNTTQQIVRDDHQIRQEESDLNEAHHDRLYDELMAALDSDGHIDYDDLIKLPLLDAFISETLRMYPIILRLDRRVKSDYKLGDTGITLYKGQEIEIPIYSIHHSPEFYPNPEKFDPDRFMPENRHKLVPYTYLPFGTGPRNCIGMRFALMEIKISLAQVVRKYRFVPTKQTAVPLEFLKVAHIMAFKCNVNGVGSGPDCRQKHLDILFIKCIQSEWSFRRLTVESIVTIVEMANKRPKRRLLFVCGKYLRKEFKNLKLKSPKNLNLQYFY</sequence>
<protein>
    <recommendedName>
        <fullName evidence="18">Cytochrome P450</fullName>
    </recommendedName>
</protein>
<dbReference type="PANTHER" id="PTHR24292:SF54">
    <property type="entry name" value="CYP9F3-RELATED"/>
    <property type="match status" value="1"/>
</dbReference>